<keyword evidence="2" id="KW-1185">Reference proteome</keyword>
<name>A0A5C5X6L5_9PLAN</name>
<comment type="caution">
    <text evidence="1">The sequence shown here is derived from an EMBL/GenBank/DDBJ whole genome shotgun (WGS) entry which is preliminary data.</text>
</comment>
<proteinExistence type="predicted"/>
<evidence type="ECO:0000313" key="2">
    <source>
        <dbReference type="Proteomes" id="UP000317243"/>
    </source>
</evidence>
<sequence length="62" mass="6817">MFRSFDKVSQIGATLTTIRMHSIRCSVERSATRKLPGGNGSRQERIGFNVCLACARIGECKA</sequence>
<protein>
    <submittedName>
        <fullName evidence="1">Uncharacterized protein</fullName>
    </submittedName>
</protein>
<dbReference type="AlphaFoldDB" id="A0A5C5X6L5"/>
<evidence type="ECO:0000313" key="1">
    <source>
        <dbReference type="EMBL" id="TWT58757.1"/>
    </source>
</evidence>
<organism evidence="1 2">
    <name type="scientific">Thalassoglobus neptunius</name>
    <dbReference type="NCBI Taxonomy" id="1938619"/>
    <lineage>
        <taxon>Bacteria</taxon>
        <taxon>Pseudomonadati</taxon>
        <taxon>Planctomycetota</taxon>
        <taxon>Planctomycetia</taxon>
        <taxon>Planctomycetales</taxon>
        <taxon>Planctomycetaceae</taxon>
        <taxon>Thalassoglobus</taxon>
    </lineage>
</organism>
<gene>
    <name evidence="1" type="ORF">KOR42_21430</name>
</gene>
<dbReference type="EMBL" id="SIHI01000001">
    <property type="protein sequence ID" value="TWT58757.1"/>
    <property type="molecule type" value="Genomic_DNA"/>
</dbReference>
<accession>A0A5C5X6L5</accession>
<dbReference type="Proteomes" id="UP000317243">
    <property type="component" value="Unassembled WGS sequence"/>
</dbReference>
<reference evidence="1 2" key="1">
    <citation type="submission" date="2019-02" db="EMBL/GenBank/DDBJ databases">
        <title>Deep-cultivation of Planctomycetes and their phenomic and genomic characterization uncovers novel biology.</title>
        <authorList>
            <person name="Wiegand S."/>
            <person name="Jogler M."/>
            <person name="Boedeker C."/>
            <person name="Pinto D."/>
            <person name="Vollmers J."/>
            <person name="Rivas-Marin E."/>
            <person name="Kohn T."/>
            <person name="Peeters S.H."/>
            <person name="Heuer A."/>
            <person name="Rast P."/>
            <person name="Oberbeckmann S."/>
            <person name="Bunk B."/>
            <person name="Jeske O."/>
            <person name="Meyerdierks A."/>
            <person name="Storesund J.E."/>
            <person name="Kallscheuer N."/>
            <person name="Luecker S."/>
            <person name="Lage O.M."/>
            <person name="Pohl T."/>
            <person name="Merkel B.J."/>
            <person name="Hornburger P."/>
            <person name="Mueller R.-W."/>
            <person name="Bruemmer F."/>
            <person name="Labrenz M."/>
            <person name="Spormann A.M."/>
            <person name="Op Den Camp H."/>
            <person name="Overmann J."/>
            <person name="Amann R."/>
            <person name="Jetten M.S.M."/>
            <person name="Mascher T."/>
            <person name="Medema M.H."/>
            <person name="Devos D.P."/>
            <person name="Kaster A.-K."/>
            <person name="Ovreas L."/>
            <person name="Rohde M."/>
            <person name="Galperin M.Y."/>
            <person name="Jogler C."/>
        </authorList>
    </citation>
    <scope>NUCLEOTIDE SEQUENCE [LARGE SCALE GENOMIC DNA]</scope>
    <source>
        <strain evidence="1 2">KOR42</strain>
    </source>
</reference>